<keyword evidence="2" id="KW-1185">Reference proteome</keyword>
<organism evidence="1 2">
    <name type="scientific">Akkermansia muciniphila (strain ATCC BAA-835 / DSM 22959 / JCM 33894 / BCRC 81048 / CCUG 64013 / CIP 107961 / Muc)</name>
    <dbReference type="NCBI Taxonomy" id="349741"/>
    <lineage>
        <taxon>Bacteria</taxon>
        <taxon>Pseudomonadati</taxon>
        <taxon>Verrucomicrobiota</taxon>
        <taxon>Verrucomicrobiia</taxon>
        <taxon>Verrucomicrobiales</taxon>
        <taxon>Akkermansiaceae</taxon>
        <taxon>Akkermansia</taxon>
    </lineage>
</organism>
<dbReference type="NCBIfam" id="TIGR02595">
    <property type="entry name" value="PEP_CTERM"/>
    <property type="match status" value="1"/>
</dbReference>
<dbReference type="KEGG" id="amu:Amuc_2105"/>
<reference evidence="2" key="1">
    <citation type="journal article" date="2011" name="PLoS ONE">
        <title>The genome of Akkermansia muciniphila, a dedicated intestinal mucin degrader, and its use in exploring intestinal metagenomes.</title>
        <authorList>
            <person name="van Passel M.W."/>
            <person name="Kant R."/>
            <person name="Zoetendal E.G."/>
            <person name="Plugge C.M."/>
            <person name="Derrien M."/>
            <person name="Malfatti S.A."/>
            <person name="Chain P.S."/>
            <person name="Woyke T."/>
            <person name="Palva A."/>
            <person name="de Vos W.M."/>
            <person name="Smidt H."/>
        </authorList>
    </citation>
    <scope>NUCLEOTIDE SEQUENCE [LARGE SCALE GENOMIC DNA]</scope>
    <source>
        <strain evidence="2">ATCC BAA-835 / DSM 22959 / JCM 33894 / BCRC 81048 / CCUG 64013 / CIP 107961 / Muc</strain>
    </source>
</reference>
<accession>B2UPN6</accession>
<evidence type="ECO:0000313" key="2">
    <source>
        <dbReference type="Proteomes" id="UP000001031"/>
    </source>
</evidence>
<dbReference type="PaxDb" id="349741-Amuc_2105"/>
<gene>
    <name evidence="1" type="ordered locus">Amuc_2105</name>
</gene>
<sequence>MNGTFPSGGLATANGKPFFWKPVHGLCVNTKSIRNMMSKKQLLLLLPALFAAISTLPANAAHILTGGGTGAVNASGTGISMQLNQGFTSDTALPGAVNLDSIQLKLTDNRFTADFTSGSLTMVVFTKPASDSADWTVVGQSRTEENLSVNIGSYTDVEFTFSNLLLNTSQEYVFAFVSDAAMLGRLTIGTSLQAEEGADSPFSVDNGFAYASMQSTAFYSGAPVILYYNTGNETSMYFPNMIVTVTDPESVPEPASCLLVTLSCAGLLVSRRRR</sequence>
<dbReference type="InterPro" id="IPR013424">
    <property type="entry name" value="Ice-binding_C"/>
</dbReference>
<dbReference type="EMBL" id="CP001071">
    <property type="protein sequence ID" value="ACD05914.1"/>
    <property type="molecule type" value="Genomic_DNA"/>
</dbReference>
<dbReference type="AlphaFoldDB" id="B2UPN6"/>
<evidence type="ECO:0000313" key="1">
    <source>
        <dbReference type="EMBL" id="ACD05914.1"/>
    </source>
</evidence>
<protein>
    <submittedName>
        <fullName evidence="1">Uncharacterized protein</fullName>
    </submittedName>
</protein>
<name>B2UPN6_AKKM8</name>
<dbReference type="Proteomes" id="UP000001031">
    <property type="component" value="Chromosome"/>
</dbReference>
<proteinExistence type="predicted"/>
<dbReference type="HOGENOM" id="CLU_1014254_0_0_0"/>